<dbReference type="Gene3D" id="2.60.40.1120">
    <property type="entry name" value="Carboxypeptidase-like, regulatory domain"/>
    <property type="match status" value="1"/>
</dbReference>
<evidence type="ECO:0000256" key="5">
    <source>
        <dbReference type="ARBA" id="ARBA00022692"/>
    </source>
</evidence>
<evidence type="ECO:0000256" key="8">
    <source>
        <dbReference type="ARBA" id="ARBA00023077"/>
    </source>
</evidence>
<evidence type="ECO:0000256" key="6">
    <source>
        <dbReference type="ARBA" id="ARBA00023004"/>
    </source>
</evidence>
<sequence length="1075" mass="119244">MEKNVSKSKHFLIALILQLIFVNVSHGQEKIELSGTVTDENNSPMPYVNVYVKGTQTGTQTNDDGTYKLRIDKGKTLVFSFIGYKSYEKLVLNAEELSVSLKPEIDALSEVVITAMGIKREKKAVGYAVQTIKGSDVSMSAEPNLVQSLAGKTAGLFISGGTSGMGGSSNIVIRGNTNLSGNNLPLFVIDGVPFYNEEVDKQSFWDGWNSQGRIDFGDPISKVNPEDIAEISILKGAGATALYGSRAANGVILITTKKGDGIKHGIGIDYSLNQTFSNPVIRSDFQTAYGAGNNNIYEYKGDRNNPGSNELSQDSWGPKFDENLYLPQFRSPNIDGNLVPIPWIAHKNNVDDFLRTGIIENHNLAVSFGGDLGYGRISFNKANETGMTPYTDEGRTSLSSNLLANLSDKWKAEMNVNYSESNSDNRVPGWGSGITQNLMRMPMNYDMKYINSIPHKNPDGSQAIFTAFDNPYWVLKEDFNSYKRRNVLGRVGLRYTYSDWLEAKISVSKTVNNSEYRSFGQIDMALTNSGSFFDDGGYSVSTSTYTENNYDFLVYGKGDLSDDLDLSYTIGANKRETYSNNWNANVQELATPGLSNLNNGLGDKIVNQSFSEKQTQSVFGLLSFGYKDYLYLDLTARNDWSSVLPKENWSYFYPSASASFLFTEILKMDKDILSFGKLRASWAQVGGDTAPYQLQGTYSSGLDWDGKQINTYTSVLSPTSLKPQRSNSIEFGTELNFFHNRLNFDLAYYKTNTKNQIVTVGIPRTSGYARATINAGDVQNKGFEIMMNTVPIRTDNFEWNFIVNASKNENKLVELDDQIKFIRTGWASLEVRVTEGENYGEIYGYSYVLNPDGKKIIMDDGRPYRSQDYPDMNWDQYLGNAQPDWLGGITNAFRYKNLRLSATLSARFGGKIYSKSNADNMSRGLLKESVGLNDKGVDKRLPVAQGGGVRAEGVIEVKDVNGNVTGYQDNDNYIEAESYYKWTAGIHEAHLFDASYVKLQSMSLSYRFPLKTLKPLKYVQGATISLVGNNLAVLNSHIPNLDPEVSLGRTNAGTGLESGALPAARRIGFKINIKF</sequence>
<evidence type="ECO:0000259" key="13">
    <source>
        <dbReference type="Pfam" id="PF00593"/>
    </source>
</evidence>
<dbReference type="Proteomes" id="UP000623301">
    <property type="component" value="Unassembled WGS sequence"/>
</dbReference>
<dbReference type="PROSITE" id="PS52016">
    <property type="entry name" value="TONB_DEPENDENT_REC_3"/>
    <property type="match status" value="1"/>
</dbReference>
<dbReference type="Pfam" id="PF13715">
    <property type="entry name" value="CarbopepD_reg_2"/>
    <property type="match status" value="1"/>
</dbReference>
<name>A0ABS0WVP7_9FLAO</name>
<dbReference type="EMBL" id="JAEHFJ010000011">
    <property type="protein sequence ID" value="MBJ2176049.1"/>
    <property type="molecule type" value="Genomic_DNA"/>
</dbReference>
<keyword evidence="5 11" id="KW-0812">Transmembrane</keyword>
<evidence type="ECO:0000256" key="11">
    <source>
        <dbReference type="PROSITE-ProRule" id="PRU01360"/>
    </source>
</evidence>
<evidence type="ECO:0000256" key="10">
    <source>
        <dbReference type="ARBA" id="ARBA00023237"/>
    </source>
</evidence>
<keyword evidence="9 11" id="KW-0472">Membrane</keyword>
<dbReference type="Gene3D" id="2.170.130.10">
    <property type="entry name" value="TonB-dependent receptor, plug domain"/>
    <property type="match status" value="1"/>
</dbReference>
<dbReference type="Pfam" id="PF00593">
    <property type="entry name" value="TonB_dep_Rec_b-barrel"/>
    <property type="match status" value="1"/>
</dbReference>
<proteinExistence type="inferred from homology"/>
<dbReference type="RefSeq" id="WP_198842681.1">
    <property type="nucleotide sequence ID" value="NZ_JAEHFJ010000011.1"/>
</dbReference>
<dbReference type="InterPro" id="IPR023997">
    <property type="entry name" value="TonB-dep_OMP_SusC/RagA_CS"/>
</dbReference>
<keyword evidence="4" id="KW-0410">Iron transport</keyword>
<dbReference type="Gene3D" id="2.40.170.20">
    <property type="entry name" value="TonB-dependent receptor, beta-barrel domain"/>
    <property type="match status" value="1"/>
</dbReference>
<dbReference type="InterPro" id="IPR008969">
    <property type="entry name" value="CarboxyPept-like_regulatory"/>
</dbReference>
<protein>
    <submittedName>
        <fullName evidence="15">SusC/RagA family TonB-linked outer membrane protein</fullName>
    </submittedName>
</protein>
<evidence type="ECO:0000313" key="15">
    <source>
        <dbReference type="EMBL" id="MBJ2176049.1"/>
    </source>
</evidence>
<evidence type="ECO:0000259" key="14">
    <source>
        <dbReference type="Pfam" id="PF07715"/>
    </source>
</evidence>
<comment type="subcellular location">
    <subcellularLocation>
        <location evidence="1 11">Cell outer membrane</location>
        <topology evidence="1 11">Multi-pass membrane protein</topology>
    </subcellularLocation>
</comment>
<dbReference type="InterPro" id="IPR023996">
    <property type="entry name" value="TonB-dep_OMP_SusC/RagA"/>
</dbReference>
<evidence type="ECO:0000256" key="12">
    <source>
        <dbReference type="RuleBase" id="RU003357"/>
    </source>
</evidence>
<evidence type="ECO:0000313" key="16">
    <source>
        <dbReference type="Proteomes" id="UP000623301"/>
    </source>
</evidence>
<keyword evidence="10 11" id="KW-0998">Cell outer membrane</keyword>
<accession>A0ABS0WVP7</accession>
<feature type="domain" description="TonB-dependent receptor plug" evidence="14">
    <location>
        <begin position="122"/>
        <end position="251"/>
    </location>
</feature>
<comment type="caution">
    <text evidence="15">The sequence shown here is derived from an EMBL/GenBank/DDBJ whole genome shotgun (WGS) entry which is preliminary data.</text>
</comment>
<evidence type="ECO:0000256" key="4">
    <source>
        <dbReference type="ARBA" id="ARBA00022496"/>
    </source>
</evidence>
<gene>
    <name evidence="15" type="ORF">JBL43_17480</name>
</gene>
<evidence type="ECO:0000256" key="2">
    <source>
        <dbReference type="ARBA" id="ARBA00022448"/>
    </source>
</evidence>
<keyword evidence="8 12" id="KW-0798">TonB box</keyword>
<keyword evidence="2 11" id="KW-0813">Transport</keyword>
<evidence type="ECO:0000256" key="9">
    <source>
        <dbReference type="ARBA" id="ARBA00023136"/>
    </source>
</evidence>
<keyword evidence="16" id="KW-1185">Reference proteome</keyword>
<comment type="similarity">
    <text evidence="11 12">Belongs to the TonB-dependent receptor family.</text>
</comment>
<dbReference type="InterPro" id="IPR000531">
    <property type="entry name" value="Beta-barrel_TonB"/>
</dbReference>
<reference evidence="15 16" key="1">
    <citation type="submission" date="2020-12" db="EMBL/GenBank/DDBJ databases">
        <title>Aureibaculum luteum sp. nov. and Aureibaculum flavum sp. nov., novel members of the family Flavobacteriaceae isolated from Antarctic intertidal sediments.</title>
        <authorList>
            <person name="He X."/>
            <person name="Zhang X."/>
        </authorList>
    </citation>
    <scope>NUCLEOTIDE SEQUENCE [LARGE SCALE GENOMIC DNA]</scope>
    <source>
        <strain evidence="15 16">A20</strain>
    </source>
</reference>
<dbReference type="Pfam" id="PF07715">
    <property type="entry name" value="Plug"/>
    <property type="match status" value="1"/>
</dbReference>
<evidence type="ECO:0000256" key="3">
    <source>
        <dbReference type="ARBA" id="ARBA00022452"/>
    </source>
</evidence>
<dbReference type="NCBIfam" id="TIGR04056">
    <property type="entry name" value="OMP_RagA_SusC"/>
    <property type="match status" value="1"/>
</dbReference>
<keyword evidence="6" id="KW-0408">Iron</keyword>
<evidence type="ECO:0000256" key="1">
    <source>
        <dbReference type="ARBA" id="ARBA00004571"/>
    </source>
</evidence>
<dbReference type="SUPFAM" id="SSF49464">
    <property type="entry name" value="Carboxypeptidase regulatory domain-like"/>
    <property type="match status" value="1"/>
</dbReference>
<dbReference type="NCBIfam" id="TIGR04057">
    <property type="entry name" value="SusC_RagA_signa"/>
    <property type="match status" value="1"/>
</dbReference>
<dbReference type="PANTHER" id="PTHR32552">
    <property type="entry name" value="FERRICHROME IRON RECEPTOR-RELATED"/>
    <property type="match status" value="1"/>
</dbReference>
<dbReference type="InterPro" id="IPR036942">
    <property type="entry name" value="Beta-barrel_TonB_sf"/>
</dbReference>
<dbReference type="InterPro" id="IPR037066">
    <property type="entry name" value="Plug_dom_sf"/>
</dbReference>
<dbReference type="PANTHER" id="PTHR32552:SF81">
    <property type="entry name" value="TONB-DEPENDENT OUTER MEMBRANE RECEPTOR"/>
    <property type="match status" value="1"/>
</dbReference>
<organism evidence="15 16">
    <name type="scientific">Aureibaculum flavum</name>
    <dbReference type="NCBI Taxonomy" id="2795986"/>
    <lineage>
        <taxon>Bacteria</taxon>
        <taxon>Pseudomonadati</taxon>
        <taxon>Bacteroidota</taxon>
        <taxon>Flavobacteriia</taxon>
        <taxon>Flavobacteriales</taxon>
        <taxon>Flavobacteriaceae</taxon>
        <taxon>Aureibaculum</taxon>
    </lineage>
</organism>
<dbReference type="SUPFAM" id="SSF56935">
    <property type="entry name" value="Porins"/>
    <property type="match status" value="1"/>
</dbReference>
<keyword evidence="7" id="KW-0406">Ion transport</keyword>
<dbReference type="InterPro" id="IPR012910">
    <property type="entry name" value="Plug_dom"/>
</dbReference>
<keyword evidence="3 11" id="KW-1134">Transmembrane beta strand</keyword>
<feature type="domain" description="TonB-dependent receptor-like beta-barrel" evidence="13">
    <location>
        <begin position="530"/>
        <end position="1030"/>
    </location>
</feature>
<dbReference type="InterPro" id="IPR039426">
    <property type="entry name" value="TonB-dep_rcpt-like"/>
</dbReference>
<evidence type="ECO:0000256" key="7">
    <source>
        <dbReference type="ARBA" id="ARBA00023065"/>
    </source>
</evidence>